<protein>
    <submittedName>
        <fullName evidence="1">Uncharacterized protein</fullName>
    </submittedName>
</protein>
<dbReference type="RefSeq" id="WP_000355284.1">
    <property type="nucleotide sequence ID" value="NC_011772.1"/>
</dbReference>
<proteinExistence type="predicted"/>
<evidence type="ECO:0000313" key="2">
    <source>
        <dbReference type="Proteomes" id="UP000006744"/>
    </source>
</evidence>
<dbReference type="EMBL" id="CP001186">
    <property type="protein sequence ID" value="ACK94171.1"/>
    <property type="molecule type" value="Genomic_DNA"/>
</dbReference>
<evidence type="ECO:0000313" key="1">
    <source>
        <dbReference type="EMBL" id="ACK94171.1"/>
    </source>
</evidence>
<organism evidence="1 2">
    <name type="scientific">Bacillus cereus (strain G9842)</name>
    <dbReference type="NCBI Taxonomy" id="405531"/>
    <lineage>
        <taxon>Bacteria</taxon>
        <taxon>Bacillati</taxon>
        <taxon>Bacillota</taxon>
        <taxon>Bacilli</taxon>
        <taxon>Bacillales</taxon>
        <taxon>Bacillaceae</taxon>
        <taxon>Bacillus</taxon>
        <taxon>Bacillus cereus group</taxon>
    </lineage>
</organism>
<reference evidence="1 2" key="1">
    <citation type="submission" date="2008-10" db="EMBL/GenBank/DDBJ databases">
        <title>Genome sequence of Bacillus cereus G9842.</title>
        <authorList>
            <person name="Dodson R.J."/>
            <person name="Durkin A.S."/>
            <person name="Rosovitz M.J."/>
            <person name="Rasko D.A."/>
            <person name="Hoffmaster A."/>
            <person name="Ravel J."/>
            <person name="Sutton G."/>
        </authorList>
    </citation>
    <scope>NUCLEOTIDE SEQUENCE [LARGE SCALE GENOMIC DNA]</scope>
    <source>
        <strain evidence="1 2">G9842</strain>
    </source>
</reference>
<sequence>MDISKIEKIAIASSILSTFGEDALAPHVDLNRLSELCEESTRNSTARQCGEATISVLNKIIDSLSEKMQGNEEGMKHSLVTTINNNSKTSVVDQNVERVLVRADKLAIEGDNK</sequence>
<dbReference type="KEGG" id="bcg:BCG9842_B2396"/>
<dbReference type="AlphaFoldDB" id="B7IKH6"/>
<name>B7IKH6_BACC2</name>
<accession>B7IKH6</accession>
<dbReference type="Proteomes" id="UP000006744">
    <property type="component" value="Chromosome"/>
</dbReference>
<dbReference type="HOGENOM" id="CLU_2128356_0_0_9"/>
<gene>
    <name evidence="1" type="ordered locus">BCG9842_B2396</name>
</gene>